<dbReference type="EMBL" id="JBEZVI010000004">
    <property type="protein sequence ID" value="MEU3709977.1"/>
    <property type="molecule type" value="Genomic_DNA"/>
</dbReference>
<feature type="region of interest" description="Disordered" evidence="5">
    <location>
        <begin position="397"/>
        <end position="423"/>
    </location>
</feature>
<gene>
    <name evidence="8" type="ORF">AB0E61_07725</name>
</gene>
<name>A0ABV2YW60_9ACTN</name>
<feature type="domain" description="Major facilitator superfamily (MFS) profile" evidence="7">
    <location>
        <begin position="20"/>
        <end position="394"/>
    </location>
</feature>
<feature type="transmembrane region" description="Helical" evidence="6">
    <location>
        <begin position="338"/>
        <end position="360"/>
    </location>
</feature>
<dbReference type="Gene3D" id="1.20.1250.20">
    <property type="entry name" value="MFS general substrate transporter like domains"/>
    <property type="match status" value="2"/>
</dbReference>
<dbReference type="SUPFAM" id="SSF103473">
    <property type="entry name" value="MFS general substrate transporter"/>
    <property type="match status" value="1"/>
</dbReference>
<keyword evidence="3 6" id="KW-1133">Transmembrane helix</keyword>
<comment type="caution">
    <text evidence="8">The sequence shown here is derived from an EMBL/GenBank/DDBJ whole genome shotgun (WGS) entry which is preliminary data.</text>
</comment>
<feature type="transmembrane region" description="Helical" evidence="6">
    <location>
        <begin position="282"/>
        <end position="300"/>
    </location>
</feature>
<feature type="transmembrane region" description="Helical" evidence="6">
    <location>
        <begin position="86"/>
        <end position="108"/>
    </location>
</feature>
<dbReference type="PANTHER" id="PTHR23514:SF13">
    <property type="entry name" value="INNER MEMBRANE PROTEIN YBJJ"/>
    <property type="match status" value="1"/>
</dbReference>
<dbReference type="InterPro" id="IPR051788">
    <property type="entry name" value="MFS_Transporter"/>
</dbReference>
<keyword evidence="2 6" id="KW-0812">Transmembrane</keyword>
<feature type="transmembrane region" description="Helical" evidence="6">
    <location>
        <begin position="145"/>
        <end position="168"/>
    </location>
</feature>
<evidence type="ECO:0000256" key="1">
    <source>
        <dbReference type="ARBA" id="ARBA00004651"/>
    </source>
</evidence>
<sequence length="423" mass="41646">MVGNGARNDVPPPAAALRRARWAISLVFLVHGSVTGSFATRVPWIQEHTGIGAGQLGLALAFPAIGASLAMPLAGRISHRFGARTALRGLLALWTLSLILPALSPGLYALCPALLVYGASAGTSDVAMNALGVETEDRLGRPIMSGLHGMWSVGALLGSAAGTVAAHAGTDARLHLGVTALVLTLVGAVACGGVLDLRGAADAPAPPRFALPPKSALVIGAVGFCAVFAEGASLDWSAVYLRDVLGTGAGPAAASTTAFACTMAAARLAGDRVVARFGPVRTVRCGGVLATAGGLLVVAARHPVVAMAGFALVGMGIAVVVPLAFAAAGRSGPAPSQAIAGVATITYASGLIAPSTIGGIAQATSLTISFALVTALAVGLIAGARVLRLPPLPAPAATAEAHTAAQPPAATGNPPAAEAPPRP</sequence>
<dbReference type="InterPro" id="IPR036259">
    <property type="entry name" value="MFS_trans_sf"/>
</dbReference>
<dbReference type="Proteomes" id="UP001550853">
    <property type="component" value="Unassembled WGS sequence"/>
</dbReference>
<proteinExistence type="predicted"/>
<protein>
    <submittedName>
        <fullName evidence="8">MFS transporter</fullName>
    </submittedName>
</protein>
<dbReference type="RefSeq" id="WP_030278664.1">
    <property type="nucleotide sequence ID" value="NZ_JBEZVI010000004.1"/>
</dbReference>
<dbReference type="InterPro" id="IPR020846">
    <property type="entry name" value="MFS_dom"/>
</dbReference>
<keyword evidence="4 6" id="KW-0472">Membrane</keyword>
<dbReference type="PROSITE" id="PS50850">
    <property type="entry name" value="MFS"/>
    <property type="match status" value="1"/>
</dbReference>
<evidence type="ECO:0000313" key="8">
    <source>
        <dbReference type="EMBL" id="MEU3709977.1"/>
    </source>
</evidence>
<evidence type="ECO:0000256" key="2">
    <source>
        <dbReference type="ARBA" id="ARBA00022692"/>
    </source>
</evidence>
<organism evidence="8 9">
    <name type="scientific">Streptomyces catenulae</name>
    <dbReference type="NCBI Taxonomy" id="66875"/>
    <lineage>
        <taxon>Bacteria</taxon>
        <taxon>Bacillati</taxon>
        <taxon>Actinomycetota</taxon>
        <taxon>Actinomycetes</taxon>
        <taxon>Kitasatosporales</taxon>
        <taxon>Streptomycetaceae</taxon>
        <taxon>Streptomyces</taxon>
    </lineage>
</organism>
<feature type="transmembrane region" description="Helical" evidence="6">
    <location>
        <begin position="174"/>
        <end position="197"/>
    </location>
</feature>
<feature type="transmembrane region" description="Helical" evidence="6">
    <location>
        <begin position="51"/>
        <end position="74"/>
    </location>
</feature>
<evidence type="ECO:0000256" key="6">
    <source>
        <dbReference type="SAM" id="Phobius"/>
    </source>
</evidence>
<accession>A0ABV2YW60</accession>
<feature type="transmembrane region" description="Helical" evidence="6">
    <location>
        <begin position="20"/>
        <end position="39"/>
    </location>
</feature>
<keyword evidence="9" id="KW-1185">Reference proteome</keyword>
<dbReference type="InterPro" id="IPR011701">
    <property type="entry name" value="MFS"/>
</dbReference>
<evidence type="ECO:0000256" key="4">
    <source>
        <dbReference type="ARBA" id="ARBA00023136"/>
    </source>
</evidence>
<dbReference type="PANTHER" id="PTHR23514">
    <property type="entry name" value="BYPASS OF STOP CODON PROTEIN 6"/>
    <property type="match status" value="1"/>
</dbReference>
<comment type="subcellular location">
    <subcellularLocation>
        <location evidence="1">Cell membrane</location>
        <topology evidence="1">Multi-pass membrane protein</topology>
    </subcellularLocation>
</comment>
<dbReference type="Pfam" id="PF07690">
    <property type="entry name" value="MFS_1"/>
    <property type="match status" value="1"/>
</dbReference>
<feature type="transmembrane region" description="Helical" evidence="6">
    <location>
        <begin position="366"/>
        <end position="387"/>
    </location>
</feature>
<evidence type="ECO:0000259" key="7">
    <source>
        <dbReference type="PROSITE" id="PS50850"/>
    </source>
</evidence>
<feature type="transmembrane region" description="Helical" evidence="6">
    <location>
        <begin position="249"/>
        <end position="270"/>
    </location>
</feature>
<feature type="transmembrane region" description="Helical" evidence="6">
    <location>
        <begin position="306"/>
        <end position="326"/>
    </location>
</feature>
<dbReference type="CDD" id="cd17393">
    <property type="entry name" value="MFS_MosC_like"/>
    <property type="match status" value="1"/>
</dbReference>
<evidence type="ECO:0000313" key="9">
    <source>
        <dbReference type="Proteomes" id="UP001550853"/>
    </source>
</evidence>
<feature type="transmembrane region" description="Helical" evidence="6">
    <location>
        <begin position="209"/>
        <end position="229"/>
    </location>
</feature>
<feature type="compositionally biased region" description="Low complexity" evidence="5">
    <location>
        <begin position="397"/>
        <end position="411"/>
    </location>
</feature>
<evidence type="ECO:0000256" key="3">
    <source>
        <dbReference type="ARBA" id="ARBA00022989"/>
    </source>
</evidence>
<reference evidence="8 9" key="1">
    <citation type="submission" date="2024-06" db="EMBL/GenBank/DDBJ databases">
        <title>The Natural Products Discovery Center: Release of the First 8490 Sequenced Strains for Exploring Actinobacteria Biosynthetic Diversity.</title>
        <authorList>
            <person name="Kalkreuter E."/>
            <person name="Kautsar S.A."/>
            <person name="Yang D."/>
            <person name="Bader C.D."/>
            <person name="Teijaro C.N."/>
            <person name="Fluegel L."/>
            <person name="Davis C.M."/>
            <person name="Simpson J.R."/>
            <person name="Lauterbach L."/>
            <person name="Steele A.D."/>
            <person name="Gui C."/>
            <person name="Meng S."/>
            <person name="Li G."/>
            <person name="Viehrig K."/>
            <person name="Ye F."/>
            <person name="Su P."/>
            <person name="Kiefer A.F."/>
            <person name="Nichols A."/>
            <person name="Cepeda A.J."/>
            <person name="Yan W."/>
            <person name="Fan B."/>
            <person name="Jiang Y."/>
            <person name="Adhikari A."/>
            <person name="Zheng C.-J."/>
            <person name="Schuster L."/>
            <person name="Cowan T.M."/>
            <person name="Smanski M.J."/>
            <person name="Chevrette M.G."/>
            <person name="De Carvalho L.P.S."/>
            <person name="Shen B."/>
        </authorList>
    </citation>
    <scope>NUCLEOTIDE SEQUENCE [LARGE SCALE GENOMIC DNA]</scope>
    <source>
        <strain evidence="8 9">NPDC033039</strain>
    </source>
</reference>
<evidence type="ECO:0000256" key="5">
    <source>
        <dbReference type="SAM" id="MobiDB-lite"/>
    </source>
</evidence>